<feature type="compositionally biased region" description="Low complexity" evidence="4">
    <location>
        <begin position="18"/>
        <end position="31"/>
    </location>
</feature>
<accession>A0ABS1MHV2</accession>
<evidence type="ECO:0000256" key="2">
    <source>
        <dbReference type="ARBA" id="ARBA00023125"/>
    </source>
</evidence>
<dbReference type="PROSITE" id="PS01124">
    <property type="entry name" value="HTH_ARAC_FAMILY_2"/>
    <property type="match status" value="1"/>
</dbReference>
<dbReference type="InterPro" id="IPR018062">
    <property type="entry name" value="HTH_AraC-typ_CS"/>
</dbReference>
<gene>
    <name evidence="6" type="ORF">JK358_37770</name>
</gene>
<dbReference type="Gene3D" id="1.10.10.60">
    <property type="entry name" value="Homeodomain-like"/>
    <property type="match status" value="1"/>
</dbReference>
<dbReference type="SMART" id="SM00342">
    <property type="entry name" value="HTH_ARAC"/>
    <property type="match status" value="1"/>
</dbReference>
<evidence type="ECO:0000256" key="4">
    <source>
        <dbReference type="SAM" id="MobiDB-lite"/>
    </source>
</evidence>
<organism evidence="6 7">
    <name type="scientific">Nocardia acididurans</name>
    <dbReference type="NCBI Taxonomy" id="2802282"/>
    <lineage>
        <taxon>Bacteria</taxon>
        <taxon>Bacillati</taxon>
        <taxon>Actinomycetota</taxon>
        <taxon>Actinomycetes</taxon>
        <taxon>Mycobacteriales</taxon>
        <taxon>Nocardiaceae</taxon>
        <taxon>Nocardia</taxon>
    </lineage>
</organism>
<feature type="domain" description="HTH araC/xylS-type" evidence="5">
    <location>
        <begin position="217"/>
        <end position="314"/>
    </location>
</feature>
<dbReference type="SUPFAM" id="SSF46689">
    <property type="entry name" value="Homeodomain-like"/>
    <property type="match status" value="1"/>
</dbReference>
<keyword evidence="7" id="KW-1185">Reference proteome</keyword>
<reference evidence="6 7" key="1">
    <citation type="submission" date="2021-01" db="EMBL/GenBank/DDBJ databases">
        <title>WGS of actinomycetes isolated from Thailand.</title>
        <authorList>
            <person name="Thawai C."/>
        </authorList>
    </citation>
    <scope>NUCLEOTIDE SEQUENCE [LARGE SCALE GENOMIC DNA]</scope>
    <source>
        <strain evidence="6 7">LPG 2</strain>
    </source>
</reference>
<evidence type="ECO:0000259" key="5">
    <source>
        <dbReference type="PROSITE" id="PS01124"/>
    </source>
</evidence>
<evidence type="ECO:0000256" key="3">
    <source>
        <dbReference type="ARBA" id="ARBA00023163"/>
    </source>
</evidence>
<dbReference type="RefSeq" id="WP_201958418.1">
    <property type="nucleotide sequence ID" value="NZ_JAERRJ010000025.1"/>
</dbReference>
<protein>
    <submittedName>
        <fullName evidence="6">AraC family transcriptional regulator</fullName>
    </submittedName>
</protein>
<dbReference type="InterPro" id="IPR009057">
    <property type="entry name" value="Homeodomain-like_sf"/>
</dbReference>
<dbReference type="PROSITE" id="PS00041">
    <property type="entry name" value="HTH_ARAC_FAMILY_1"/>
    <property type="match status" value="1"/>
</dbReference>
<dbReference type="Pfam" id="PF12833">
    <property type="entry name" value="HTH_18"/>
    <property type="match status" value="1"/>
</dbReference>
<keyword evidence="2" id="KW-0238">DNA-binding</keyword>
<dbReference type="PANTHER" id="PTHR46796:SF15">
    <property type="entry name" value="BLL1074 PROTEIN"/>
    <property type="match status" value="1"/>
</dbReference>
<name>A0ABS1MHV2_9NOCA</name>
<feature type="region of interest" description="Disordered" evidence="4">
    <location>
        <begin position="1"/>
        <end position="60"/>
    </location>
</feature>
<proteinExistence type="predicted"/>
<sequence>MTATPISMRHAVADPERPGIGSRGPAAARGAGRPGRRPRVVAAEGVSPDRSDTEARGPGLQHGRLPALLVERLEQAVTPSAALRPWFTEIGYIPTASALAAPVAHVPEAVTTLVLRTEQSGRRDALVLGPRTRAAYARTEAPAGCVRLRLAPGAALPLLGVTAGALTDRILRLSDMPGVAGGFADRLAELDPAELVSFLESRLPRRIGDDGMRDDHQRLLTAATAAMAKGTASVGDLATELAVSERQLRNLFTAGIGVSPKHYARIARVRQVLAAAGNTPWSDIATTTGYFDQSHMTADFRSLMGVTPQRFSRGELPAPAECQAVTALR</sequence>
<evidence type="ECO:0000256" key="1">
    <source>
        <dbReference type="ARBA" id="ARBA00023015"/>
    </source>
</evidence>
<evidence type="ECO:0000313" key="6">
    <source>
        <dbReference type="EMBL" id="MBL1080159.1"/>
    </source>
</evidence>
<evidence type="ECO:0000313" key="7">
    <source>
        <dbReference type="Proteomes" id="UP000602198"/>
    </source>
</evidence>
<dbReference type="PANTHER" id="PTHR46796">
    <property type="entry name" value="HTH-TYPE TRANSCRIPTIONAL ACTIVATOR RHAS-RELATED"/>
    <property type="match status" value="1"/>
</dbReference>
<dbReference type="InterPro" id="IPR018060">
    <property type="entry name" value="HTH_AraC"/>
</dbReference>
<keyword evidence="3" id="KW-0804">Transcription</keyword>
<keyword evidence="1" id="KW-0805">Transcription regulation</keyword>
<dbReference type="InterPro" id="IPR050204">
    <property type="entry name" value="AraC_XylS_family_regulators"/>
</dbReference>
<dbReference type="EMBL" id="JAERRJ010000025">
    <property type="protein sequence ID" value="MBL1080159.1"/>
    <property type="molecule type" value="Genomic_DNA"/>
</dbReference>
<dbReference type="Proteomes" id="UP000602198">
    <property type="component" value="Unassembled WGS sequence"/>
</dbReference>
<comment type="caution">
    <text evidence="6">The sequence shown here is derived from an EMBL/GenBank/DDBJ whole genome shotgun (WGS) entry which is preliminary data.</text>
</comment>